<dbReference type="Proteomes" id="UP000229329">
    <property type="component" value="Unassembled WGS sequence"/>
</dbReference>
<comment type="caution">
    <text evidence="1">The sequence shown here is derived from an EMBL/GenBank/DDBJ whole genome shotgun (WGS) entry which is preliminary data.</text>
</comment>
<dbReference type="AlphaFoldDB" id="A0A2M8S0W2"/>
<dbReference type="EMBL" id="PHHA01000021">
    <property type="protein sequence ID" value="PJG84793.1"/>
    <property type="molecule type" value="Genomic_DNA"/>
</dbReference>
<organism evidence="1 2">
    <name type="scientific">Conservatibacter flavescens</name>
    <dbReference type="NCBI Taxonomy" id="28161"/>
    <lineage>
        <taxon>Bacteria</taxon>
        <taxon>Pseudomonadati</taxon>
        <taxon>Pseudomonadota</taxon>
        <taxon>Gammaproteobacteria</taxon>
        <taxon>Pasteurellales</taxon>
        <taxon>Pasteurellaceae</taxon>
        <taxon>Conservatibacter</taxon>
    </lineage>
</organism>
<dbReference type="RefSeq" id="WP_100289364.1">
    <property type="nucleotide sequence ID" value="NZ_PHHA01000021.1"/>
</dbReference>
<keyword evidence="2" id="KW-1185">Reference proteome</keyword>
<proteinExistence type="predicted"/>
<dbReference type="Gene3D" id="3.40.50.1820">
    <property type="entry name" value="alpha/beta hydrolase"/>
    <property type="match status" value="1"/>
</dbReference>
<dbReference type="InterPro" id="IPR029058">
    <property type="entry name" value="AB_hydrolase_fold"/>
</dbReference>
<evidence type="ECO:0000313" key="2">
    <source>
        <dbReference type="Proteomes" id="UP000229329"/>
    </source>
</evidence>
<name>A0A2M8S0W2_9PAST</name>
<protein>
    <submittedName>
        <fullName evidence="1">Uncharacterized protein</fullName>
    </submittedName>
</protein>
<reference evidence="1 2" key="1">
    <citation type="submission" date="2017-11" db="EMBL/GenBank/DDBJ databases">
        <title>Reclassification of Bisgaard taxon 7 as Conservatibacter flavescens gen. nov., sp. nov.</title>
        <authorList>
            <person name="Christensen H."/>
        </authorList>
    </citation>
    <scope>NUCLEOTIDE SEQUENCE [LARGE SCALE GENOMIC DNA]</scope>
    <source>
        <strain evidence="1 2">7_4</strain>
    </source>
</reference>
<dbReference type="OrthoDB" id="9812672at2"/>
<sequence>MITAFDATHLHSDVVLLKFADATGCFDLQGVPTSEVWQPNGYMVAWFLYTLNGDNQAKQVFVGQNAEIKKNANWQNVQMKGLN</sequence>
<evidence type="ECO:0000313" key="1">
    <source>
        <dbReference type="EMBL" id="PJG84793.1"/>
    </source>
</evidence>
<gene>
    <name evidence="1" type="ORF">CVP05_09655</name>
</gene>
<accession>A0A2M8S0W2</accession>